<dbReference type="Pfam" id="PF00589">
    <property type="entry name" value="Phage_integrase"/>
    <property type="match status" value="1"/>
</dbReference>
<feature type="domain" description="Core-binding (CB)" evidence="7">
    <location>
        <begin position="20"/>
        <end position="109"/>
    </location>
</feature>
<evidence type="ECO:0000256" key="3">
    <source>
        <dbReference type="ARBA" id="ARBA00023125"/>
    </source>
</evidence>
<dbReference type="InterPro" id="IPR044068">
    <property type="entry name" value="CB"/>
</dbReference>
<dbReference type="SUPFAM" id="SSF56349">
    <property type="entry name" value="DNA breaking-rejoining enzymes"/>
    <property type="match status" value="1"/>
</dbReference>
<evidence type="ECO:0000313" key="8">
    <source>
        <dbReference type="EMBL" id="MXV14160.1"/>
    </source>
</evidence>
<dbReference type="InterPro" id="IPR013762">
    <property type="entry name" value="Integrase-like_cat_sf"/>
</dbReference>
<keyword evidence="1" id="KW-0159">Chromosome partition</keyword>
<dbReference type="Proteomes" id="UP000451233">
    <property type="component" value="Unassembled WGS sequence"/>
</dbReference>
<protein>
    <submittedName>
        <fullName evidence="8">Tyrosine-type recombinase/integrase</fullName>
    </submittedName>
</protein>
<evidence type="ECO:0000256" key="1">
    <source>
        <dbReference type="ARBA" id="ARBA00022829"/>
    </source>
</evidence>
<evidence type="ECO:0000259" key="6">
    <source>
        <dbReference type="PROSITE" id="PS51898"/>
    </source>
</evidence>
<dbReference type="PROSITE" id="PS51900">
    <property type="entry name" value="CB"/>
    <property type="match status" value="1"/>
</dbReference>
<keyword evidence="9" id="KW-1185">Reference proteome</keyword>
<comment type="caution">
    <text evidence="8">The sequence shown here is derived from an EMBL/GenBank/DDBJ whole genome shotgun (WGS) entry which is preliminary data.</text>
</comment>
<evidence type="ECO:0000313" key="9">
    <source>
        <dbReference type="Proteomes" id="UP000451233"/>
    </source>
</evidence>
<dbReference type="AlphaFoldDB" id="A0A7K1XTA9"/>
<dbReference type="InterPro" id="IPR050090">
    <property type="entry name" value="Tyrosine_recombinase_XerCD"/>
</dbReference>
<dbReference type="InterPro" id="IPR010998">
    <property type="entry name" value="Integrase_recombinase_N"/>
</dbReference>
<dbReference type="Gene3D" id="1.10.443.10">
    <property type="entry name" value="Intergrase catalytic core"/>
    <property type="match status" value="1"/>
</dbReference>
<proteinExistence type="predicted"/>
<dbReference type="PANTHER" id="PTHR30349">
    <property type="entry name" value="PHAGE INTEGRASE-RELATED"/>
    <property type="match status" value="1"/>
</dbReference>
<keyword evidence="3 5" id="KW-0238">DNA-binding</keyword>
<name>A0A7K1XTA9_9SPHI</name>
<evidence type="ECO:0000256" key="4">
    <source>
        <dbReference type="ARBA" id="ARBA00023172"/>
    </source>
</evidence>
<dbReference type="Gene3D" id="1.10.150.130">
    <property type="match status" value="1"/>
</dbReference>
<evidence type="ECO:0000259" key="7">
    <source>
        <dbReference type="PROSITE" id="PS51900"/>
    </source>
</evidence>
<dbReference type="PROSITE" id="PS51898">
    <property type="entry name" value="TYR_RECOMBINASE"/>
    <property type="match status" value="1"/>
</dbReference>
<organism evidence="8 9">
    <name type="scientific">Hufsiella ginkgonis</name>
    <dbReference type="NCBI Taxonomy" id="2695274"/>
    <lineage>
        <taxon>Bacteria</taxon>
        <taxon>Pseudomonadati</taxon>
        <taxon>Bacteroidota</taxon>
        <taxon>Sphingobacteriia</taxon>
        <taxon>Sphingobacteriales</taxon>
        <taxon>Sphingobacteriaceae</taxon>
        <taxon>Hufsiella</taxon>
    </lineage>
</organism>
<dbReference type="EMBL" id="WVHS01000001">
    <property type="protein sequence ID" value="MXV14160.1"/>
    <property type="molecule type" value="Genomic_DNA"/>
</dbReference>
<dbReference type="InterPro" id="IPR002104">
    <property type="entry name" value="Integrase_catalytic"/>
</dbReference>
<dbReference type="GO" id="GO:0007059">
    <property type="term" value="P:chromosome segregation"/>
    <property type="evidence" value="ECO:0007669"/>
    <property type="project" value="UniProtKB-KW"/>
</dbReference>
<dbReference type="GO" id="GO:0015074">
    <property type="term" value="P:DNA integration"/>
    <property type="evidence" value="ECO:0007669"/>
    <property type="project" value="UniProtKB-KW"/>
</dbReference>
<accession>A0A7K1XTA9</accession>
<dbReference type="PANTHER" id="PTHR30349:SF81">
    <property type="entry name" value="TYROSINE RECOMBINASE XERC"/>
    <property type="match status" value="1"/>
</dbReference>
<dbReference type="RefSeq" id="WP_160905155.1">
    <property type="nucleotide sequence ID" value="NZ_WVHS01000001.1"/>
</dbReference>
<dbReference type="InterPro" id="IPR011010">
    <property type="entry name" value="DNA_brk_join_enz"/>
</dbReference>
<keyword evidence="4" id="KW-0233">DNA recombination</keyword>
<reference evidence="8 9" key="1">
    <citation type="submission" date="2019-11" db="EMBL/GenBank/DDBJ databases">
        <title>Pedobacter sp. HMF7056 Genome sequencing and assembly.</title>
        <authorList>
            <person name="Kang H."/>
            <person name="Kim H."/>
            <person name="Joh K."/>
        </authorList>
    </citation>
    <scope>NUCLEOTIDE SEQUENCE [LARGE SCALE GENOMIC DNA]</scope>
    <source>
        <strain evidence="8 9">HMF7056</strain>
    </source>
</reference>
<evidence type="ECO:0000256" key="2">
    <source>
        <dbReference type="ARBA" id="ARBA00022908"/>
    </source>
</evidence>
<gene>
    <name evidence="8" type="ORF">GS398_02520</name>
</gene>
<sequence>MENQKHKATALPELKTPLYVRLKEGFATWLRVLNFDHTSQRDMPKILHEFLLFMEAGGCHTITEIQEEKIRAYLDHLAVRPSRKREGGLSLNYIRKHLQVIRKFARYLTESGQESFGEQIEIEGKTSNIKSILSPEEIGQLYGATGDDLLGLRDRAILGICYGCGLRKNEAISLNTADILLEKDLVLVRKGKGYKARFVPLSGANKTDIEYYLNYGRPYLVNGKKQEAFLVGILGNRFTNIFGRLQQLKAKTAITKSFGPHTLRHSIATHLIESGMELEQVKDFLGHESLESTQIYTHVTA</sequence>
<evidence type="ECO:0000256" key="5">
    <source>
        <dbReference type="PROSITE-ProRule" id="PRU01248"/>
    </source>
</evidence>
<dbReference type="GO" id="GO:0003677">
    <property type="term" value="F:DNA binding"/>
    <property type="evidence" value="ECO:0007669"/>
    <property type="project" value="UniProtKB-UniRule"/>
</dbReference>
<dbReference type="GO" id="GO:0006310">
    <property type="term" value="P:DNA recombination"/>
    <property type="evidence" value="ECO:0007669"/>
    <property type="project" value="UniProtKB-KW"/>
</dbReference>
<feature type="domain" description="Tyr recombinase" evidence="6">
    <location>
        <begin position="128"/>
        <end position="301"/>
    </location>
</feature>
<keyword evidence="2" id="KW-0229">DNA integration</keyword>